<proteinExistence type="predicted"/>
<dbReference type="AlphaFoldDB" id="A0A098FZG9"/>
<keyword evidence="5 12" id="KW-0418">Kinase</keyword>
<feature type="domain" description="PAC" evidence="11">
    <location>
        <begin position="96"/>
        <end position="148"/>
    </location>
</feature>
<dbReference type="SMART" id="SM00086">
    <property type="entry name" value="PAC"/>
    <property type="match status" value="1"/>
</dbReference>
<dbReference type="Pfam" id="PF00512">
    <property type="entry name" value="HisKA"/>
    <property type="match status" value="1"/>
</dbReference>
<dbReference type="PRINTS" id="PR00344">
    <property type="entry name" value="BCTRLSENSOR"/>
</dbReference>
<dbReference type="HOGENOM" id="CLU_000445_114_15_6"/>
<dbReference type="PROSITE" id="PS50113">
    <property type="entry name" value="PAC"/>
    <property type="match status" value="1"/>
</dbReference>
<dbReference type="PANTHER" id="PTHR43047">
    <property type="entry name" value="TWO-COMPONENT HISTIDINE PROTEIN KINASE"/>
    <property type="match status" value="1"/>
</dbReference>
<dbReference type="GO" id="GO:0005886">
    <property type="term" value="C:plasma membrane"/>
    <property type="evidence" value="ECO:0007669"/>
    <property type="project" value="TreeGrafter"/>
</dbReference>
<dbReference type="InterPro" id="IPR036890">
    <property type="entry name" value="HATPase_C_sf"/>
</dbReference>
<evidence type="ECO:0000259" key="11">
    <source>
        <dbReference type="PROSITE" id="PS50113"/>
    </source>
</evidence>
<dbReference type="PROSITE" id="PS50109">
    <property type="entry name" value="HIS_KIN"/>
    <property type="match status" value="1"/>
</dbReference>
<dbReference type="OrthoDB" id="9770795at2"/>
<evidence type="ECO:0000256" key="3">
    <source>
        <dbReference type="ARBA" id="ARBA00022553"/>
    </source>
</evidence>
<evidence type="ECO:0000256" key="6">
    <source>
        <dbReference type="ARBA" id="ARBA00023012"/>
    </source>
</evidence>
<dbReference type="SMART" id="SM00448">
    <property type="entry name" value="REC"/>
    <property type="match status" value="1"/>
</dbReference>
<dbReference type="PANTHER" id="PTHR43047:SF72">
    <property type="entry name" value="OSMOSENSING HISTIDINE PROTEIN KINASE SLN1"/>
    <property type="match status" value="1"/>
</dbReference>
<keyword evidence="13" id="KW-1185">Reference proteome</keyword>
<dbReference type="Gene3D" id="3.30.450.20">
    <property type="entry name" value="PAS domain"/>
    <property type="match status" value="1"/>
</dbReference>
<accession>A0A098FZG9</accession>
<evidence type="ECO:0000256" key="4">
    <source>
        <dbReference type="ARBA" id="ARBA00022679"/>
    </source>
</evidence>
<dbReference type="CDD" id="cd17546">
    <property type="entry name" value="REC_hyHK_CKI1_RcsC-like"/>
    <property type="match status" value="1"/>
</dbReference>
<evidence type="ECO:0000313" key="13">
    <source>
        <dbReference type="Proteomes" id="UP000032430"/>
    </source>
</evidence>
<keyword evidence="4" id="KW-0808">Transferase</keyword>
<keyword evidence="6" id="KW-0902">Two-component regulatory system</keyword>
<evidence type="ECO:0000313" key="12">
    <source>
        <dbReference type="EMBL" id="CEG55612.1"/>
    </source>
</evidence>
<feature type="domain" description="Response regulatory" evidence="9">
    <location>
        <begin position="430"/>
        <end position="549"/>
    </location>
</feature>
<dbReference type="SMART" id="SM00387">
    <property type="entry name" value="HATPase_c"/>
    <property type="match status" value="1"/>
</dbReference>
<dbReference type="PROSITE" id="PS50112">
    <property type="entry name" value="PAS"/>
    <property type="match status" value="1"/>
</dbReference>
<dbReference type="SUPFAM" id="SSF52172">
    <property type="entry name" value="CheY-like"/>
    <property type="match status" value="1"/>
</dbReference>
<dbReference type="GO" id="GO:0009927">
    <property type="term" value="F:histidine phosphotransfer kinase activity"/>
    <property type="evidence" value="ECO:0007669"/>
    <property type="project" value="TreeGrafter"/>
</dbReference>
<keyword evidence="3 7" id="KW-0597">Phosphoprotein</keyword>
<evidence type="ECO:0000259" key="10">
    <source>
        <dbReference type="PROSITE" id="PS50112"/>
    </source>
</evidence>
<dbReference type="Pfam" id="PF00072">
    <property type="entry name" value="Response_reg"/>
    <property type="match status" value="1"/>
</dbReference>
<dbReference type="STRING" id="1212491.LFA_0131"/>
<evidence type="ECO:0000256" key="7">
    <source>
        <dbReference type="PROSITE-ProRule" id="PRU00169"/>
    </source>
</evidence>
<dbReference type="InterPro" id="IPR003594">
    <property type="entry name" value="HATPase_dom"/>
</dbReference>
<dbReference type="EMBL" id="LN614827">
    <property type="protein sequence ID" value="CEG55612.1"/>
    <property type="molecule type" value="Genomic_DNA"/>
</dbReference>
<evidence type="ECO:0000256" key="1">
    <source>
        <dbReference type="ARBA" id="ARBA00000085"/>
    </source>
</evidence>
<feature type="modified residue" description="4-aspartylphosphate" evidence="7">
    <location>
        <position position="479"/>
    </location>
</feature>
<dbReference type="Proteomes" id="UP000032430">
    <property type="component" value="Chromosome I"/>
</dbReference>
<feature type="domain" description="PAS" evidence="10">
    <location>
        <begin position="39"/>
        <end position="73"/>
    </location>
</feature>
<dbReference type="InterPro" id="IPR036097">
    <property type="entry name" value="HisK_dim/P_sf"/>
</dbReference>
<dbReference type="InterPro" id="IPR004358">
    <property type="entry name" value="Sig_transdc_His_kin-like_C"/>
</dbReference>
<dbReference type="SUPFAM" id="SSF47384">
    <property type="entry name" value="Homodimeric domain of signal transducing histidine kinase"/>
    <property type="match status" value="1"/>
</dbReference>
<dbReference type="KEGG" id="lfa:LFA_0131"/>
<dbReference type="SUPFAM" id="SSF55874">
    <property type="entry name" value="ATPase domain of HSP90 chaperone/DNA topoisomerase II/histidine kinase"/>
    <property type="match status" value="1"/>
</dbReference>
<dbReference type="Gene3D" id="3.40.50.2300">
    <property type="match status" value="1"/>
</dbReference>
<dbReference type="Gene3D" id="3.30.565.10">
    <property type="entry name" value="Histidine kinase-like ATPase, C-terminal domain"/>
    <property type="match status" value="1"/>
</dbReference>
<dbReference type="InterPro" id="IPR036641">
    <property type="entry name" value="HPT_dom_sf"/>
</dbReference>
<protein>
    <recommendedName>
        <fullName evidence="2">histidine kinase</fullName>
        <ecNumber evidence="2">2.7.13.3</ecNumber>
    </recommendedName>
</protein>
<dbReference type="SUPFAM" id="SSF55785">
    <property type="entry name" value="PYP-like sensor domain (PAS domain)"/>
    <property type="match status" value="1"/>
</dbReference>
<evidence type="ECO:0000256" key="2">
    <source>
        <dbReference type="ARBA" id="ARBA00012438"/>
    </source>
</evidence>
<evidence type="ECO:0000259" key="8">
    <source>
        <dbReference type="PROSITE" id="PS50109"/>
    </source>
</evidence>
<dbReference type="InterPro" id="IPR001610">
    <property type="entry name" value="PAC"/>
</dbReference>
<dbReference type="InterPro" id="IPR011006">
    <property type="entry name" value="CheY-like_superfamily"/>
</dbReference>
<sequence length="692" mass="78344">MDKNYNKITLTLDEVGNFLAKFTENSDHVYWISSPDFKKIQYVSPSYERIWGRSREELYNNPGLWITYLHPEDTATHHPIEEMANKIVLLGDKARYSEQYRIIRPNGDVRWIMDNGFPLYDDQGACFGVSGIAIDVTEQKKREEELQIAKDIAEKANHTKDEFIQNMSHDIRTPLIGIIGMANLLQQELRKAQEKEYAHMIEMSGEQLLELFNSILDMVSSNNSKEHVIENQLFDLYELIKGICELELPTIKIKKLELHLTIDSSVPQWIITDSTKLHRIILNLLSNAIKFTQEGDITIHVSSTLLKEPEHAELTVMIADSGIGISEADQSKIFDRFYRATPSSKGLYAGHGVGLHIVQKYIDLLQGSISVESKPNEGTQFVVKVPIVIDSSKANSLEPSSSVELEEHWTNDDRVTTKNEGDAVSSDSPLLLLVEDNAIALKMIEFIAKQCNCRYKSAHTGEEALDLIKEHEFDLILSDLGLPGISGSELTLAVRAYEQSQNKPAVPIIGLTAHAVDAIKKECIVAGMNKVIIKPIKMNALQHLVDEFVQAKITHCNQQSPQYLGKDLPASEEELFKLDSYPVLEEKNEIEDITTLKELLQLMIREALPQDLKEIDTAYAQKNWSQVEQIAKKIKTEALYCGAIRLKFASQYLELCSKPEPVHLVAALYKQFCMTVTDTILRIQDWLTQHAK</sequence>
<dbReference type="InterPro" id="IPR013655">
    <property type="entry name" value="PAS_fold_3"/>
</dbReference>
<evidence type="ECO:0000256" key="5">
    <source>
        <dbReference type="ARBA" id="ARBA00022777"/>
    </source>
</evidence>
<dbReference type="GO" id="GO:0000155">
    <property type="term" value="F:phosphorelay sensor kinase activity"/>
    <property type="evidence" value="ECO:0007669"/>
    <property type="project" value="InterPro"/>
</dbReference>
<dbReference type="Pfam" id="PF02518">
    <property type="entry name" value="HATPase_c"/>
    <property type="match status" value="1"/>
</dbReference>
<dbReference type="InterPro" id="IPR000700">
    <property type="entry name" value="PAS-assoc_C"/>
</dbReference>
<dbReference type="EC" id="2.7.13.3" evidence="2"/>
<dbReference type="Pfam" id="PF08447">
    <property type="entry name" value="PAS_3"/>
    <property type="match status" value="1"/>
</dbReference>
<dbReference type="SUPFAM" id="SSF47226">
    <property type="entry name" value="Histidine-containing phosphotransfer domain, HPT domain"/>
    <property type="match status" value="1"/>
</dbReference>
<dbReference type="RefSeq" id="WP_052673795.1">
    <property type="nucleotide sequence ID" value="NZ_LN614827.1"/>
</dbReference>
<evidence type="ECO:0000259" key="9">
    <source>
        <dbReference type="PROSITE" id="PS50110"/>
    </source>
</evidence>
<dbReference type="InterPro" id="IPR001789">
    <property type="entry name" value="Sig_transdc_resp-reg_receiver"/>
</dbReference>
<dbReference type="InterPro" id="IPR035965">
    <property type="entry name" value="PAS-like_dom_sf"/>
</dbReference>
<dbReference type="Gene3D" id="1.10.287.130">
    <property type="match status" value="1"/>
</dbReference>
<dbReference type="CDD" id="cd00082">
    <property type="entry name" value="HisKA"/>
    <property type="match status" value="1"/>
</dbReference>
<dbReference type="InterPro" id="IPR003661">
    <property type="entry name" value="HisK_dim/P_dom"/>
</dbReference>
<dbReference type="PROSITE" id="PS50110">
    <property type="entry name" value="RESPONSE_REGULATORY"/>
    <property type="match status" value="1"/>
</dbReference>
<dbReference type="FunFam" id="3.30.565.10:FF:000010">
    <property type="entry name" value="Sensor histidine kinase RcsC"/>
    <property type="match status" value="1"/>
</dbReference>
<organism evidence="12 13">
    <name type="scientific">Legionella fallonii LLAP-10</name>
    <dbReference type="NCBI Taxonomy" id="1212491"/>
    <lineage>
        <taxon>Bacteria</taxon>
        <taxon>Pseudomonadati</taxon>
        <taxon>Pseudomonadota</taxon>
        <taxon>Gammaproteobacteria</taxon>
        <taxon>Legionellales</taxon>
        <taxon>Legionellaceae</taxon>
        <taxon>Legionella</taxon>
    </lineage>
</organism>
<dbReference type="InterPro" id="IPR005467">
    <property type="entry name" value="His_kinase_dom"/>
</dbReference>
<gene>
    <name evidence="12" type="ORF">LFA_0131</name>
</gene>
<dbReference type="Gene3D" id="1.20.120.160">
    <property type="entry name" value="HPT domain"/>
    <property type="match status" value="1"/>
</dbReference>
<feature type="domain" description="Histidine kinase" evidence="8">
    <location>
        <begin position="166"/>
        <end position="389"/>
    </location>
</feature>
<dbReference type="SMART" id="SM00388">
    <property type="entry name" value="HisKA"/>
    <property type="match status" value="1"/>
</dbReference>
<reference evidence="13" key="1">
    <citation type="submission" date="2014-09" db="EMBL/GenBank/DDBJ databases">
        <authorList>
            <person name="Gomez-Valero L."/>
        </authorList>
    </citation>
    <scope>NUCLEOTIDE SEQUENCE [LARGE SCALE GENOMIC DNA]</scope>
    <source>
        <strain evidence="13">ATCC700992</strain>
    </source>
</reference>
<comment type="catalytic activity">
    <reaction evidence="1">
        <text>ATP + protein L-histidine = ADP + protein N-phospho-L-histidine.</text>
        <dbReference type="EC" id="2.7.13.3"/>
    </reaction>
</comment>
<name>A0A098FZG9_9GAMM</name>
<dbReference type="NCBIfam" id="TIGR00229">
    <property type="entry name" value="sensory_box"/>
    <property type="match status" value="1"/>
</dbReference>
<dbReference type="CDD" id="cd00130">
    <property type="entry name" value="PAS"/>
    <property type="match status" value="1"/>
</dbReference>
<dbReference type="InterPro" id="IPR000014">
    <property type="entry name" value="PAS"/>
</dbReference>